<dbReference type="GO" id="GO:0005524">
    <property type="term" value="F:ATP binding"/>
    <property type="evidence" value="ECO:0007669"/>
    <property type="project" value="UniProtKB-UniRule"/>
</dbReference>
<proteinExistence type="inferred from homology"/>
<dbReference type="GO" id="GO:0004674">
    <property type="term" value="F:protein serine/threonine kinase activity"/>
    <property type="evidence" value="ECO:0007669"/>
    <property type="project" value="UniProtKB-KW"/>
</dbReference>
<dbReference type="InterPro" id="IPR017441">
    <property type="entry name" value="Protein_kinase_ATP_BS"/>
</dbReference>
<evidence type="ECO:0000256" key="2">
    <source>
        <dbReference type="ARBA" id="ARBA00010886"/>
    </source>
</evidence>
<feature type="region of interest" description="Disordered" evidence="14">
    <location>
        <begin position="460"/>
        <end position="522"/>
    </location>
</feature>
<dbReference type="FunFam" id="3.30.200.20:FF:000097">
    <property type="entry name" value="Probable serine/threonine-protein kinase nek1"/>
    <property type="match status" value="1"/>
</dbReference>
<comment type="similarity">
    <text evidence="2">Belongs to the protein kinase superfamily. NEK Ser/Thr protein kinase family. NIMA subfamily.</text>
</comment>
<feature type="binding site" evidence="13">
    <location>
        <position position="58"/>
    </location>
    <ligand>
        <name>ATP</name>
        <dbReference type="ChEBI" id="CHEBI:30616"/>
    </ligand>
</feature>
<evidence type="ECO:0000256" key="12">
    <source>
        <dbReference type="ARBA" id="ARBA00048679"/>
    </source>
</evidence>
<feature type="compositionally biased region" description="Basic and acidic residues" evidence="14">
    <location>
        <begin position="816"/>
        <end position="825"/>
    </location>
</feature>
<feature type="compositionally biased region" description="Basic and acidic residues" evidence="14">
    <location>
        <begin position="649"/>
        <end position="663"/>
    </location>
</feature>
<feature type="domain" description="Protein kinase" evidence="15">
    <location>
        <begin position="29"/>
        <end position="303"/>
    </location>
</feature>
<dbReference type="VEuPathDB" id="TriTrypDB:TCSYLVIO_010591"/>
<name>A0A2V2X8U0_TRYCR</name>
<dbReference type="VEuPathDB" id="TriTrypDB:C4B63_31g174"/>
<dbReference type="FunFam" id="1.10.510.10:FF:000172">
    <property type="entry name" value="serine/threonine-protein kinase Nek1 isoform X1"/>
    <property type="match status" value="1"/>
</dbReference>
<evidence type="ECO:0000256" key="8">
    <source>
        <dbReference type="ARBA" id="ARBA00022777"/>
    </source>
</evidence>
<evidence type="ECO:0000256" key="6">
    <source>
        <dbReference type="ARBA" id="ARBA00022723"/>
    </source>
</evidence>
<dbReference type="Proteomes" id="UP000246078">
    <property type="component" value="Unassembled WGS sequence"/>
</dbReference>
<dbReference type="VEuPathDB" id="TriTrypDB:TCDM_04375"/>
<gene>
    <name evidence="16" type="ORF">C3747_31g64</name>
</gene>
<keyword evidence="8" id="KW-0418">Kinase</keyword>
<dbReference type="InterPro" id="IPR008271">
    <property type="entry name" value="Ser/Thr_kinase_AS"/>
</dbReference>
<feature type="compositionally biased region" description="Low complexity" evidence="14">
    <location>
        <begin position="803"/>
        <end position="814"/>
    </location>
</feature>
<dbReference type="InterPro" id="IPR001245">
    <property type="entry name" value="Ser-Thr/Tyr_kinase_cat_dom"/>
</dbReference>
<dbReference type="VEuPathDB" id="TriTrypDB:TcBrA4_0113370"/>
<comment type="catalytic activity">
    <reaction evidence="11">
        <text>L-threonyl-[protein] + ATP = O-phospho-L-threonyl-[protein] + ADP + H(+)</text>
        <dbReference type="Rhea" id="RHEA:46608"/>
        <dbReference type="Rhea" id="RHEA-COMP:11060"/>
        <dbReference type="Rhea" id="RHEA-COMP:11605"/>
        <dbReference type="ChEBI" id="CHEBI:15378"/>
        <dbReference type="ChEBI" id="CHEBI:30013"/>
        <dbReference type="ChEBI" id="CHEBI:30616"/>
        <dbReference type="ChEBI" id="CHEBI:61977"/>
        <dbReference type="ChEBI" id="CHEBI:456216"/>
        <dbReference type="EC" id="2.7.11.1"/>
    </reaction>
</comment>
<dbReference type="EMBL" id="PRFC01000031">
    <property type="protein sequence ID" value="PWV15134.1"/>
    <property type="molecule type" value="Genomic_DNA"/>
</dbReference>
<evidence type="ECO:0000313" key="16">
    <source>
        <dbReference type="EMBL" id="PWV15134.1"/>
    </source>
</evidence>
<dbReference type="PRINTS" id="PR00109">
    <property type="entry name" value="TYRKINASE"/>
</dbReference>
<evidence type="ECO:0000256" key="13">
    <source>
        <dbReference type="PROSITE-ProRule" id="PRU10141"/>
    </source>
</evidence>
<dbReference type="VEuPathDB" id="TriTrypDB:ECC02_000674"/>
<dbReference type="VEuPathDB" id="TriTrypDB:BCY84_10660"/>
<feature type="region of interest" description="Disordered" evidence="14">
    <location>
        <begin position="691"/>
        <end position="714"/>
    </location>
</feature>
<reference evidence="16 17" key="1">
    <citation type="journal article" date="2018" name="Microb. Genom.">
        <title>Expanding an expanded genome: long-read sequencing of Trypanosoma cruzi.</title>
        <authorList>
            <person name="Berna L."/>
            <person name="Rodriguez M."/>
            <person name="Chiribao M.L."/>
            <person name="Parodi-Talice A."/>
            <person name="Pita S."/>
            <person name="Rijo G."/>
            <person name="Alvarez-Valin F."/>
            <person name="Robello C."/>
        </authorList>
    </citation>
    <scope>NUCLEOTIDE SEQUENCE [LARGE SCALE GENOMIC DNA]</scope>
    <source>
        <strain evidence="16 17">TCC</strain>
    </source>
</reference>
<feature type="region of interest" description="Disordered" evidence="14">
    <location>
        <begin position="803"/>
        <end position="831"/>
    </location>
</feature>
<comment type="caution">
    <text evidence="16">The sequence shown here is derived from an EMBL/GenBank/DDBJ whole genome shotgun (WGS) entry which is preliminary data.</text>
</comment>
<feature type="compositionally biased region" description="Basic and acidic residues" evidence="14">
    <location>
        <begin position="424"/>
        <end position="433"/>
    </location>
</feature>
<comment type="catalytic activity">
    <reaction evidence="12">
        <text>L-seryl-[protein] + ATP = O-phospho-L-seryl-[protein] + ADP + H(+)</text>
        <dbReference type="Rhea" id="RHEA:17989"/>
        <dbReference type="Rhea" id="RHEA-COMP:9863"/>
        <dbReference type="Rhea" id="RHEA-COMP:11604"/>
        <dbReference type="ChEBI" id="CHEBI:15378"/>
        <dbReference type="ChEBI" id="CHEBI:29999"/>
        <dbReference type="ChEBI" id="CHEBI:30616"/>
        <dbReference type="ChEBI" id="CHEBI:83421"/>
        <dbReference type="ChEBI" id="CHEBI:456216"/>
        <dbReference type="EC" id="2.7.11.1"/>
    </reaction>
</comment>
<keyword evidence="4" id="KW-0723">Serine/threonine-protein kinase</keyword>
<dbReference type="VEuPathDB" id="TriTrypDB:TcCLB.503953.30"/>
<evidence type="ECO:0000256" key="11">
    <source>
        <dbReference type="ARBA" id="ARBA00047899"/>
    </source>
</evidence>
<dbReference type="InterPro" id="IPR051131">
    <property type="entry name" value="NEK_Ser/Thr_kinase_NIMA"/>
</dbReference>
<dbReference type="PROSITE" id="PS00108">
    <property type="entry name" value="PROTEIN_KINASE_ST"/>
    <property type="match status" value="1"/>
</dbReference>
<dbReference type="VEuPathDB" id="TriTrypDB:Tc_MARK_8964"/>
<evidence type="ECO:0000256" key="1">
    <source>
        <dbReference type="ARBA" id="ARBA00001946"/>
    </source>
</evidence>
<dbReference type="GO" id="GO:0046872">
    <property type="term" value="F:metal ion binding"/>
    <property type="evidence" value="ECO:0007669"/>
    <property type="project" value="UniProtKB-KW"/>
</dbReference>
<dbReference type="SUPFAM" id="SSF56112">
    <property type="entry name" value="Protein kinase-like (PK-like)"/>
    <property type="match status" value="1"/>
</dbReference>
<sequence length="1081" mass="117452">MNALDELNLRLGIGPTRPHLPITLQRSGYSAVRRLGKGSFGNAYLVYHAGRKQQYVVKHVNMASMTARQRRDAHQEIVVLQQLEYPNIIRYVEFCEEHPHLYIVMEYADGGDVYTHLKNLKSSVWALGGGGGGVGDGVSSTGGLTEEQVISLFVQTTMAVKYMHDRRLLHRDIKSQNVFLTQNHVVKLGDFGISTVLMSTVAMAQTMCGTPCYFSPELCQGKPYNNKSDVWALGVLLYELCTTGRLPFEATTMNRLMGEICKKEPRRIPSRFSDELWNLILWMLKKDPRQRPDAGQILRSPVLLGYIPNIIKKLSATDGHPEDEFRRVLTGDATPPTPIRPAMDLQLKQLGKETDRDGPAPSTGAIPVASAAAAAAAAAAGRQGFAQKRHDQYPFKRVNDDNAVKDRVGGILGMLAQQRQQIQKMKEEEEAMKRAPPANQPPLADPLNYVPVLLQRKQKLNKNGENVDVNSKSNKNDNCNRNDNDAGGNTPKKEKNIFARTPLRPPKNVDGGNLKRENGVPHVDANKEQERRKKAINHLPLQDLFLLYDESKKRILNEKEQRLGTAQQPMNYQPAGATPARMRPAVVELQVGSEAKKQSLSPVRPNHPIHSSTKAFPYGTPSMAEEKSIPIPPIALPTGAKSSVLTSLEKLDHDSNTKDDRNRASGKIPAKKEPTGDLALVLKEMTNHLESMRSSAARAESNTEAEGPKGTPGTNSLSAVSAFFGVDAVGNSPFPASEMNVDQVGEEFSDAMGTTLNVQELQRQRSASSFSHEEVNDGAAGEFLPLCISRYNGVWSSRGGRVAPAGMTATPGTAKETSEGRETQPFHDIQPSKPGISFPALNTGPNAVSPQLVEAVAAAQENEGGGGASLFTGGCLCDGVHFTGLASAIFGSFVCNCFVCSRCSGALMGVEWLHLPDVPFEGLFADGFPSEAASPSTLPKMPIASPVGETSAGSGVSAEQFALKADPSSALRDGARKASNAEIVEEEERRDKEEIVRLPELLKKFVVQVPVVNEDGVETMGEYTVYFCGRCGSTVGMDHDDVAGGLVAKAMLSEASLGMLELFQKTMPLHNSEALTPRKIR</sequence>
<dbReference type="PANTHER" id="PTHR44899:SF3">
    <property type="entry name" value="SERINE_THREONINE-PROTEIN KINASE NEK1"/>
    <property type="match status" value="1"/>
</dbReference>
<dbReference type="AlphaFoldDB" id="A0A2V2X8U0"/>
<dbReference type="VEuPathDB" id="TriTrypDB:TcYC6_0004910"/>
<evidence type="ECO:0000256" key="4">
    <source>
        <dbReference type="ARBA" id="ARBA00022527"/>
    </source>
</evidence>
<dbReference type="VEuPathDB" id="TriTrypDB:TcCL_ESM00813"/>
<evidence type="ECO:0000259" key="15">
    <source>
        <dbReference type="PROSITE" id="PS50011"/>
    </source>
</evidence>
<keyword evidence="6" id="KW-0479">Metal-binding</keyword>
<dbReference type="PANTHER" id="PTHR44899">
    <property type="entry name" value="CAMK FAMILY PROTEIN KINASE"/>
    <property type="match status" value="1"/>
</dbReference>
<dbReference type="CDD" id="cd08215">
    <property type="entry name" value="STKc_Nek"/>
    <property type="match status" value="1"/>
</dbReference>
<keyword evidence="7 13" id="KW-0547">Nucleotide-binding</keyword>
<dbReference type="InterPro" id="IPR011009">
    <property type="entry name" value="Kinase-like_dom_sf"/>
</dbReference>
<evidence type="ECO:0000256" key="3">
    <source>
        <dbReference type="ARBA" id="ARBA00012513"/>
    </source>
</evidence>
<dbReference type="Pfam" id="PF00069">
    <property type="entry name" value="Pkinase"/>
    <property type="match status" value="1"/>
</dbReference>
<evidence type="ECO:0000313" key="17">
    <source>
        <dbReference type="Proteomes" id="UP000246078"/>
    </source>
</evidence>
<feature type="compositionally biased region" description="Basic and acidic residues" evidence="14">
    <location>
        <begin position="474"/>
        <end position="484"/>
    </location>
</feature>
<keyword evidence="9 13" id="KW-0067">ATP-binding</keyword>
<dbReference type="VEuPathDB" id="TriTrypDB:TcG_07022"/>
<dbReference type="SMART" id="SM00220">
    <property type="entry name" value="S_TKc"/>
    <property type="match status" value="1"/>
</dbReference>
<dbReference type="PROSITE" id="PS00107">
    <property type="entry name" value="PROTEIN_KINASE_ATP"/>
    <property type="match status" value="1"/>
</dbReference>
<dbReference type="VEuPathDB" id="TriTrypDB:C3747_31g64"/>
<feature type="region of interest" description="Disordered" evidence="14">
    <location>
        <begin position="421"/>
        <end position="445"/>
    </location>
</feature>
<keyword evidence="10" id="KW-0460">Magnesium</keyword>
<evidence type="ECO:0000256" key="5">
    <source>
        <dbReference type="ARBA" id="ARBA00022679"/>
    </source>
</evidence>
<keyword evidence="5" id="KW-0808">Transferase</keyword>
<evidence type="ECO:0000256" key="10">
    <source>
        <dbReference type="ARBA" id="ARBA00022842"/>
    </source>
</evidence>
<feature type="compositionally biased region" description="Basic and acidic residues" evidence="14">
    <location>
        <begin position="513"/>
        <end position="522"/>
    </location>
</feature>
<protein>
    <recommendedName>
        <fullName evidence="3">non-specific serine/threonine protein kinase</fullName>
        <ecNumber evidence="3">2.7.11.1</ecNumber>
    </recommendedName>
</protein>
<accession>A0A2V2X8U0</accession>
<evidence type="ECO:0000256" key="14">
    <source>
        <dbReference type="SAM" id="MobiDB-lite"/>
    </source>
</evidence>
<dbReference type="InterPro" id="IPR000719">
    <property type="entry name" value="Prot_kinase_dom"/>
</dbReference>
<feature type="region of interest" description="Disordered" evidence="14">
    <location>
        <begin position="648"/>
        <end position="675"/>
    </location>
</feature>
<comment type="cofactor">
    <cofactor evidence="1">
        <name>Mg(2+)</name>
        <dbReference type="ChEBI" id="CHEBI:18420"/>
    </cofactor>
</comment>
<dbReference type="EC" id="2.7.11.1" evidence="3"/>
<dbReference type="Gene3D" id="1.10.510.10">
    <property type="entry name" value="Transferase(Phosphotransferase) domain 1"/>
    <property type="match status" value="1"/>
</dbReference>
<dbReference type="VEuPathDB" id="TriTrypDB:TcCLB.507063.130"/>
<evidence type="ECO:0000256" key="7">
    <source>
        <dbReference type="ARBA" id="ARBA00022741"/>
    </source>
</evidence>
<evidence type="ECO:0000256" key="9">
    <source>
        <dbReference type="ARBA" id="ARBA00022840"/>
    </source>
</evidence>
<organism evidence="16 17">
    <name type="scientific">Trypanosoma cruzi</name>
    <dbReference type="NCBI Taxonomy" id="5693"/>
    <lineage>
        <taxon>Eukaryota</taxon>
        <taxon>Discoba</taxon>
        <taxon>Euglenozoa</taxon>
        <taxon>Kinetoplastea</taxon>
        <taxon>Metakinetoplastina</taxon>
        <taxon>Trypanosomatida</taxon>
        <taxon>Trypanosomatidae</taxon>
        <taxon>Trypanosoma</taxon>
        <taxon>Schizotrypanum</taxon>
    </lineage>
</organism>
<dbReference type="PROSITE" id="PS50011">
    <property type="entry name" value="PROTEIN_KINASE_DOM"/>
    <property type="match status" value="1"/>
</dbReference>